<sequence>MRLFQLGCLVSELIVLSSLSVLVMAAPLAPQSNNSTKQWTFDEIQPSKSIAWYPCLQNYSCAMLEVPLDYSAPNGIKAAVPLIRIAALDNSLNGTYQGMILTNPGGPGLPGVDFILQSGYEVLQPVIGTNFDIVAFDPRGLGRSIPLANCSAPASKLRRRAFGMTGPELSSLYWDQTLEQAKELGAECGAAIGGPHGAGQYMSTAVVAMDMLSIVNAFAASERGETVKGSSFLNYWGVSYGTFIGETFASMYPDRVGRVLLDGVVDPRDYIAGLDLSQINLVDAVTNTFFEYCHAAGPENCPFYTGNTAKDIAQRFTDLFVPLNSTYATAQGWANATVITQSLALMKANIRGFCYDPITFFPPMAQQLVAYESAIRNLTVDGIEAVSSIGIDQTPIPGTIVPIEEWQAGVLCSDILPLYNQTYADISSHVRELEGQSFLAGEMWATIQAMCTGWPIKAKWRFAGPFGGDTKNPILFVSNTLDPATPLINSQTWSPRYKGSQVLTINGIGHTSMSPVNSCAFAKMGRFFQTGKLPGEDSFCPMELGPWNITLTGLGSDGFIQT</sequence>
<dbReference type="InterPro" id="IPR013595">
    <property type="entry name" value="Pept_S33_TAP-like_C"/>
</dbReference>
<evidence type="ECO:0000313" key="7">
    <source>
        <dbReference type="Proteomes" id="UP000054321"/>
    </source>
</evidence>
<dbReference type="PANTHER" id="PTHR43248">
    <property type="entry name" value="2-SUCCINYL-6-HYDROXY-2,4-CYCLOHEXADIENE-1-CARBOXYLATE SYNTHASE"/>
    <property type="match status" value="1"/>
</dbReference>
<feature type="chain" id="PRO_5002165448" description="Peptidase S33 tripeptidyl aminopeptidase-like C-terminal domain-containing protein" evidence="3">
    <location>
        <begin position="26"/>
        <end position="562"/>
    </location>
</feature>
<dbReference type="SUPFAM" id="SSF53474">
    <property type="entry name" value="alpha/beta-Hydrolases"/>
    <property type="match status" value="1"/>
</dbReference>
<organism evidence="6 7">
    <name type="scientific">Oidiodendron maius (strain Zn)</name>
    <dbReference type="NCBI Taxonomy" id="913774"/>
    <lineage>
        <taxon>Eukaryota</taxon>
        <taxon>Fungi</taxon>
        <taxon>Dikarya</taxon>
        <taxon>Ascomycota</taxon>
        <taxon>Pezizomycotina</taxon>
        <taxon>Leotiomycetes</taxon>
        <taxon>Leotiomycetes incertae sedis</taxon>
        <taxon>Myxotrichaceae</taxon>
        <taxon>Oidiodendron</taxon>
    </lineage>
</organism>
<dbReference type="InterPro" id="IPR000073">
    <property type="entry name" value="AB_hydrolase_1"/>
</dbReference>
<keyword evidence="2" id="KW-0378">Hydrolase</keyword>
<evidence type="ECO:0000313" key="6">
    <source>
        <dbReference type="EMBL" id="KIN03660.1"/>
    </source>
</evidence>
<evidence type="ECO:0008006" key="8">
    <source>
        <dbReference type="Google" id="ProtNLM"/>
    </source>
</evidence>
<protein>
    <recommendedName>
        <fullName evidence="8">Peptidase S33 tripeptidyl aminopeptidase-like C-terminal domain-containing protein</fullName>
    </recommendedName>
</protein>
<dbReference type="Pfam" id="PF00561">
    <property type="entry name" value="Abhydrolase_1"/>
    <property type="match status" value="1"/>
</dbReference>
<dbReference type="InParanoid" id="A0A0C3HKW1"/>
<dbReference type="InterPro" id="IPR029058">
    <property type="entry name" value="AB_hydrolase_fold"/>
</dbReference>
<reference evidence="6 7" key="1">
    <citation type="submission" date="2014-04" db="EMBL/GenBank/DDBJ databases">
        <authorList>
            <consortium name="DOE Joint Genome Institute"/>
            <person name="Kuo A."/>
            <person name="Martino E."/>
            <person name="Perotto S."/>
            <person name="Kohler A."/>
            <person name="Nagy L.G."/>
            <person name="Floudas D."/>
            <person name="Copeland A."/>
            <person name="Barry K.W."/>
            <person name="Cichocki N."/>
            <person name="Veneault-Fourrey C."/>
            <person name="LaButti K."/>
            <person name="Lindquist E.A."/>
            <person name="Lipzen A."/>
            <person name="Lundell T."/>
            <person name="Morin E."/>
            <person name="Murat C."/>
            <person name="Sun H."/>
            <person name="Tunlid A."/>
            <person name="Henrissat B."/>
            <person name="Grigoriev I.V."/>
            <person name="Hibbett D.S."/>
            <person name="Martin F."/>
            <person name="Nordberg H.P."/>
            <person name="Cantor M.N."/>
            <person name="Hua S.X."/>
        </authorList>
    </citation>
    <scope>NUCLEOTIDE SEQUENCE [LARGE SCALE GENOMIC DNA]</scope>
    <source>
        <strain evidence="6 7">Zn</strain>
    </source>
</reference>
<evidence type="ECO:0000256" key="2">
    <source>
        <dbReference type="ARBA" id="ARBA00022801"/>
    </source>
</evidence>
<keyword evidence="3" id="KW-0732">Signal</keyword>
<comment type="similarity">
    <text evidence="1">Belongs to the peptidase S33 family.</text>
</comment>
<feature type="domain" description="AB hydrolase-1" evidence="4">
    <location>
        <begin position="105"/>
        <end position="276"/>
    </location>
</feature>
<evidence type="ECO:0000256" key="3">
    <source>
        <dbReference type="SAM" id="SignalP"/>
    </source>
</evidence>
<dbReference type="GO" id="GO:0016787">
    <property type="term" value="F:hydrolase activity"/>
    <property type="evidence" value="ECO:0007669"/>
    <property type="project" value="UniProtKB-KW"/>
</dbReference>
<gene>
    <name evidence="6" type="ORF">OIDMADRAFT_143187</name>
</gene>
<feature type="signal peptide" evidence="3">
    <location>
        <begin position="1"/>
        <end position="25"/>
    </location>
</feature>
<name>A0A0C3HKW1_OIDMZ</name>
<evidence type="ECO:0000259" key="4">
    <source>
        <dbReference type="Pfam" id="PF00561"/>
    </source>
</evidence>
<dbReference type="HOGENOM" id="CLU_013364_5_2_1"/>
<reference evidence="7" key="2">
    <citation type="submission" date="2015-01" db="EMBL/GenBank/DDBJ databases">
        <title>Evolutionary Origins and Diversification of the Mycorrhizal Mutualists.</title>
        <authorList>
            <consortium name="DOE Joint Genome Institute"/>
            <consortium name="Mycorrhizal Genomics Consortium"/>
            <person name="Kohler A."/>
            <person name="Kuo A."/>
            <person name="Nagy L.G."/>
            <person name="Floudas D."/>
            <person name="Copeland A."/>
            <person name="Barry K.W."/>
            <person name="Cichocki N."/>
            <person name="Veneault-Fourrey C."/>
            <person name="LaButti K."/>
            <person name="Lindquist E.A."/>
            <person name="Lipzen A."/>
            <person name="Lundell T."/>
            <person name="Morin E."/>
            <person name="Murat C."/>
            <person name="Riley R."/>
            <person name="Ohm R."/>
            <person name="Sun H."/>
            <person name="Tunlid A."/>
            <person name="Henrissat B."/>
            <person name="Grigoriev I.V."/>
            <person name="Hibbett D.S."/>
            <person name="Martin F."/>
        </authorList>
    </citation>
    <scope>NUCLEOTIDE SEQUENCE [LARGE SCALE GENOMIC DNA]</scope>
    <source>
        <strain evidence="7">Zn</strain>
    </source>
</reference>
<dbReference type="PANTHER" id="PTHR43248:SF25">
    <property type="entry name" value="AB HYDROLASE-1 DOMAIN-CONTAINING PROTEIN-RELATED"/>
    <property type="match status" value="1"/>
</dbReference>
<accession>A0A0C3HKW1</accession>
<feature type="domain" description="Peptidase S33 tripeptidyl aminopeptidase-like C-terminal" evidence="5">
    <location>
        <begin position="440"/>
        <end position="540"/>
    </location>
</feature>
<evidence type="ECO:0000256" key="1">
    <source>
        <dbReference type="ARBA" id="ARBA00010088"/>
    </source>
</evidence>
<dbReference type="Pfam" id="PF08386">
    <property type="entry name" value="Abhydrolase_4"/>
    <property type="match status" value="1"/>
</dbReference>
<dbReference type="AlphaFoldDB" id="A0A0C3HKW1"/>
<dbReference type="OrthoDB" id="425534at2759"/>
<dbReference type="STRING" id="913774.A0A0C3HKW1"/>
<evidence type="ECO:0000259" key="5">
    <source>
        <dbReference type="Pfam" id="PF08386"/>
    </source>
</evidence>
<dbReference type="Gene3D" id="3.40.50.1820">
    <property type="entry name" value="alpha/beta hydrolase"/>
    <property type="match status" value="1"/>
</dbReference>
<keyword evidence="7" id="KW-1185">Reference proteome</keyword>
<dbReference type="InterPro" id="IPR051601">
    <property type="entry name" value="Serine_prot/Carboxylest_S33"/>
</dbReference>
<dbReference type="Proteomes" id="UP000054321">
    <property type="component" value="Unassembled WGS sequence"/>
</dbReference>
<dbReference type="EMBL" id="KN832873">
    <property type="protein sequence ID" value="KIN03660.1"/>
    <property type="molecule type" value="Genomic_DNA"/>
</dbReference>
<proteinExistence type="inferred from homology"/>